<comment type="caution">
    <text evidence="1">The sequence shown here is derived from an EMBL/GenBank/DDBJ whole genome shotgun (WGS) entry which is preliminary data.</text>
</comment>
<dbReference type="InterPro" id="IPR009045">
    <property type="entry name" value="Zn_M74/Hedgehog-like"/>
</dbReference>
<evidence type="ECO:0000313" key="2">
    <source>
        <dbReference type="Proteomes" id="UP001206067"/>
    </source>
</evidence>
<dbReference type="EMBL" id="JANKHH010000001">
    <property type="protein sequence ID" value="MCR2832581.1"/>
    <property type="molecule type" value="Genomic_DNA"/>
</dbReference>
<protein>
    <submittedName>
        <fullName evidence="1">Uncharacterized protein</fullName>
    </submittedName>
</protein>
<dbReference type="RefSeq" id="WP_257594345.1">
    <property type="nucleotide sequence ID" value="NZ_JANKHH010000001.1"/>
</dbReference>
<gene>
    <name evidence="1" type="ORF">NSO95_01360</name>
</gene>
<organism evidence="1 2">
    <name type="scientific">Parerythrobacter lacustris</name>
    <dbReference type="NCBI Taxonomy" id="2969984"/>
    <lineage>
        <taxon>Bacteria</taxon>
        <taxon>Pseudomonadati</taxon>
        <taxon>Pseudomonadota</taxon>
        <taxon>Alphaproteobacteria</taxon>
        <taxon>Sphingomonadales</taxon>
        <taxon>Erythrobacteraceae</taxon>
        <taxon>Parerythrobacter</taxon>
    </lineage>
</organism>
<dbReference type="SUPFAM" id="SSF55166">
    <property type="entry name" value="Hedgehog/DD-peptidase"/>
    <property type="match status" value="1"/>
</dbReference>
<reference evidence="1 2" key="1">
    <citation type="submission" date="2022-08" db="EMBL/GenBank/DDBJ databases">
        <title>Polyphasic taxonomy analysis of Qipengyuania sp.RS5-5.</title>
        <authorList>
            <person name="Xamxidin M."/>
            <person name="Wu M."/>
        </authorList>
    </citation>
    <scope>NUCLEOTIDE SEQUENCE [LARGE SCALE GENOMIC DNA]</scope>
    <source>
        <strain evidence="1 2">RS5-5</strain>
    </source>
</reference>
<keyword evidence="2" id="KW-1185">Reference proteome</keyword>
<proteinExistence type="predicted"/>
<evidence type="ECO:0000313" key="1">
    <source>
        <dbReference type="EMBL" id="MCR2832581.1"/>
    </source>
</evidence>
<name>A0ABT1XLP1_9SPHN</name>
<accession>A0ABT1XLP1</accession>
<sequence>MRKPASVDTLDKLGRVRLSKHFFMRDMLHSEIAQFHGLMNVPDDADLAIEVGTRLCEDLLEPIQERWGRITIRSAYRSRAVNQLGCDMQAAGKAGYNCASNEANAAGHIWDMLDAKGHKGATACIVIPDFADAHPEEGGWQVLAEWIDAELPYSSLFFFPKLWAVNVSWHEKPERRVDSYAVPKGRWG</sequence>
<dbReference type="Proteomes" id="UP001206067">
    <property type="component" value="Unassembled WGS sequence"/>
</dbReference>